<dbReference type="CDD" id="cd00293">
    <property type="entry name" value="USP-like"/>
    <property type="match status" value="1"/>
</dbReference>
<reference evidence="3 5" key="2">
    <citation type="submission" date="2020-05" db="EMBL/GenBank/DDBJ databases">
        <title>Complete genome sequencing of Campylobacter and Arcobacter type strains.</title>
        <authorList>
            <person name="Miller W.G."/>
            <person name="Yee E."/>
        </authorList>
    </citation>
    <scope>NUCLEOTIDE SEQUENCE [LARGE SCALE GENOMIC DNA]</scope>
    <source>
        <strain evidence="3 5">LMG 6451</strain>
    </source>
</reference>
<dbReference type="RefSeq" id="WP_018712405.1">
    <property type="nucleotide sequence ID" value="NZ_BQNW01000001.1"/>
</dbReference>
<evidence type="ECO:0000313" key="5">
    <source>
        <dbReference type="Proteomes" id="UP000509722"/>
    </source>
</evidence>
<organism evidence="2 4">
    <name type="scientific">Campylobacter ureolyticus</name>
    <dbReference type="NCBI Taxonomy" id="827"/>
    <lineage>
        <taxon>Bacteria</taxon>
        <taxon>Pseudomonadati</taxon>
        <taxon>Campylobacterota</taxon>
        <taxon>Epsilonproteobacteria</taxon>
        <taxon>Campylobacterales</taxon>
        <taxon>Campylobacteraceae</taxon>
        <taxon>Campylobacter</taxon>
    </lineage>
</organism>
<proteinExistence type="predicted"/>
<sequence>MDFKKLFFPIGGGEELRERIHAALLINKYFGSHLSIIACQLDPETVYNTRMTLRGGIMLDEFLRTAKEELAEEQSLNEKIVKEECKKLGITYSEDQHTKNSAFLRNMLGTRSELVEKHSKYCDLVVAAVPPHGVITGTFEASVVKSGKPAIAFPRKMTEFKADRILLSLTGSTSSARALHNALPIIKNAKEVFCITSQHYLQDGMDETKGRILNYLDIHGINPNFEVVKTEGKVPGQALLKAADKYEVDMIVAGIDTNTGIREIFLGGASKYFLENTKYPVMM</sequence>
<dbReference type="OrthoDB" id="5393836at2"/>
<evidence type="ECO:0000313" key="4">
    <source>
        <dbReference type="Proteomes" id="UP000234639"/>
    </source>
</evidence>
<feature type="domain" description="UspA" evidence="1">
    <location>
        <begin position="164"/>
        <end position="283"/>
    </location>
</feature>
<evidence type="ECO:0000259" key="1">
    <source>
        <dbReference type="Pfam" id="PF00582"/>
    </source>
</evidence>
<gene>
    <name evidence="3" type="ORF">CURT_0349</name>
    <name evidence="2" type="ORF">CYJ41_00560</name>
</gene>
<name>A0A2I1NC85_9BACT</name>
<dbReference type="AlphaFoldDB" id="A0A2I1NC85"/>
<dbReference type="InterPro" id="IPR006016">
    <property type="entry name" value="UspA"/>
</dbReference>
<reference evidence="2 4" key="1">
    <citation type="submission" date="2017-12" db="EMBL/GenBank/DDBJ databases">
        <title>Phylogenetic diversity of female urinary microbiome.</title>
        <authorList>
            <person name="Thomas-White K."/>
            <person name="Wolfe A.J."/>
        </authorList>
    </citation>
    <scope>NUCLEOTIDE SEQUENCE [LARGE SCALE GENOMIC DNA]</scope>
    <source>
        <strain evidence="2 4">UMB0112</strain>
    </source>
</reference>
<dbReference type="Proteomes" id="UP000234639">
    <property type="component" value="Unassembled WGS sequence"/>
</dbReference>
<protein>
    <submittedName>
        <fullName evidence="2 3">Universal stress protein</fullName>
    </submittedName>
</protein>
<dbReference type="Proteomes" id="UP000509722">
    <property type="component" value="Chromosome"/>
</dbReference>
<evidence type="ECO:0000313" key="2">
    <source>
        <dbReference type="EMBL" id="PKZ29966.1"/>
    </source>
</evidence>
<dbReference type="SUPFAM" id="SSF52402">
    <property type="entry name" value="Adenine nucleotide alpha hydrolases-like"/>
    <property type="match status" value="1"/>
</dbReference>
<accession>A0A2I1NC85</accession>
<dbReference type="EMBL" id="CP053832">
    <property type="protein sequence ID" value="QKF83873.1"/>
    <property type="molecule type" value="Genomic_DNA"/>
</dbReference>
<dbReference type="Gene3D" id="3.40.50.12370">
    <property type="match status" value="1"/>
</dbReference>
<evidence type="ECO:0000313" key="3">
    <source>
        <dbReference type="EMBL" id="QKF83873.1"/>
    </source>
</evidence>
<dbReference type="GeneID" id="77175260"/>
<dbReference type="EMBL" id="PKHU01000001">
    <property type="protein sequence ID" value="PKZ29966.1"/>
    <property type="molecule type" value="Genomic_DNA"/>
</dbReference>
<dbReference type="Pfam" id="PF00582">
    <property type="entry name" value="Usp"/>
    <property type="match status" value="1"/>
</dbReference>